<sequence length="272" mass="29825">MRFPLPALGLACLIVPLSAHPDPGHTLAEIDSHLAESPDDPELLRRKAELFLQTGHVRQAIPVAVKALSISPDDPATLLLQARVSVARKNPENAITRLEEINRRFPRFADAWALMARLRHEAGNTDGAITAKLRQLETDDQPAPVDFLNAAAWLVQRAGSGDADMAVSLLDRGIGLFGNVIELQRSAIRLECSLGRHDAALRRVDTLVARYRPSVEFSLLRADIHEAAGRYRDAASACDSAIALLDIETESPPVAQLRESILRRKEENLGRP</sequence>
<dbReference type="GO" id="GO:0045892">
    <property type="term" value="P:negative regulation of DNA-templated transcription"/>
    <property type="evidence" value="ECO:0007669"/>
    <property type="project" value="InterPro"/>
</dbReference>
<evidence type="ECO:0000256" key="1">
    <source>
        <dbReference type="PROSITE-ProRule" id="PRU00339"/>
    </source>
</evidence>
<dbReference type="InterPro" id="IPR011990">
    <property type="entry name" value="TPR-like_helical_dom_sf"/>
</dbReference>
<proteinExistence type="predicted"/>
<dbReference type="RefSeq" id="WP_200349527.1">
    <property type="nucleotide sequence ID" value="NZ_BAABHZ010000010.1"/>
</dbReference>
<feature type="repeat" description="TPR" evidence="1">
    <location>
        <begin position="41"/>
        <end position="74"/>
    </location>
</feature>
<comment type="caution">
    <text evidence="2">The sequence shown here is derived from an EMBL/GenBank/DDBJ whole genome shotgun (WGS) entry which is preliminary data.</text>
</comment>
<keyword evidence="1" id="KW-0802">TPR repeat</keyword>
<dbReference type="EMBL" id="JAENIK010000004">
    <property type="protein sequence ID" value="MBK1814569.1"/>
    <property type="molecule type" value="Genomic_DNA"/>
</dbReference>
<keyword evidence="3" id="KW-1185">Reference proteome</keyword>
<accession>A0A934VAN8</accession>
<reference evidence="2" key="1">
    <citation type="submission" date="2021-01" db="EMBL/GenBank/DDBJ databases">
        <title>Modified the classification status of verrucomicrobia.</title>
        <authorList>
            <person name="Feng X."/>
        </authorList>
    </citation>
    <scope>NUCLEOTIDE SEQUENCE</scope>
    <source>
        <strain evidence="2">JCM 18052</strain>
    </source>
</reference>
<dbReference type="SUPFAM" id="SSF48452">
    <property type="entry name" value="TPR-like"/>
    <property type="match status" value="1"/>
</dbReference>
<dbReference type="InterPro" id="IPR044650">
    <property type="entry name" value="SRFR1-like"/>
</dbReference>
<dbReference type="Gene3D" id="1.25.40.10">
    <property type="entry name" value="Tetratricopeptide repeat domain"/>
    <property type="match status" value="1"/>
</dbReference>
<dbReference type="AlphaFoldDB" id="A0A934VAN8"/>
<dbReference type="SMART" id="SM00028">
    <property type="entry name" value="TPR"/>
    <property type="match status" value="3"/>
</dbReference>
<dbReference type="InterPro" id="IPR019734">
    <property type="entry name" value="TPR_rpt"/>
</dbReference>
<dbReference type="PANTHER" id="PTHR44749">
    <property type="entry name" value="SUPPRESSOR OF RPS4-RLD 1"/>
    <property type="match status" value="1"/>
</dbReference>
<gene>
    <name evidence="2" type="ORF">JIN84_03020</name>
</gene>
<dbReference type="PROSITE" id="PS50005">
    <property type="entry name" value="TPR"/>
    <property type="match status" value="1"/>
</dbReference>
<protein>
    <submittedName>
        <fullName evidence="2">Tetratricopeptide repeat protein</fullName>
    </submittedName>
</protein>
<dbReference type="PANTHER" id="PTHR44749:SF1">
    <property type="entry name" value="TETRATRICOPEPTIDE-LIKE HELICAL DOMAIN-CONTAINING PROTEIN"/>
    <property type="match status" value="1"/>
</dbReference>
<dbReference type="Proteomes" id="UP000600139">
    <property type="component" value="Unassembled WGS sequence"/>
</dbReference>
<evidence type="ECO:0000313" key="2">
    <source>
        <dbReference type="EMBL" id="MBK1814569.1"/>
    </source>
</evidence>
<name>A0A934VAN8_9BACT</name>
<dbReference type="Pfam" id="PF13432">
    <property type="entry name" value="TPR_16"/>
    <property type="match status" value="1"/>
</dbReference>
<evidence type="ECO:0000313" key="3">
    <source>
        <dbReference type="Proteomes" id="UP000600139"/>
    </source>
</evidence>
<organism evidence="2 3">
    <name type="scientific">Luteolibacter yonseiensis</name>
    <dbReference type="NCBI Taxonomy" id="1144680"/>
    <lineage>
        <taxon>Bacteria</taxon>
        <taxon>Pseudomonadati</taxon>
        <taxon>Verrucomicrobiota</taxon>
        <taxon>Verrucomicrobiia</taxon>
        <taxon>Verrucomicrobiales</taxon>
        <taxon>Verrucomicrobiaceae</taxon>
        <taxon>Luteolibacter</taxon>
    </lineage>
</organism>
<dbReference type="Pfam" id="PF14559">
    <property type="entry name" value="TPR_19"/>
    <property type="match status" value="1"/>
</dbReference>